<dbReference type="VEuPathDB" id="FungiDB:BTJ68_11917"/>
<dbReference type="AlphaFoldDB" id="A0A3M7HDH7"/>
<evidence type="ECO:0000256" key="1">
    <source>
        <dbReference type="SAM" id="SignalP"/>
    </source>
</evidence>
<gene>
    <name evidence="2" type="ORF">D0860_03629</name>
</gene>
<organism evidence="2 3">
    <name type="scientific">Hortaea werneckii</name>
    <name type="common">Black yeast</name>
    <name type="synonym">Cladosporium werneckii</name>
    <dbReference type="NCBI Taxonomy" id="91943"/>
    <lineage>
        <taxon>Eukaryota</taxon>
        <taxon>Fungi</taxon>
        <taxon>Dikarya</taxon>
        <taxon>Ascomycota</taxon>
        <taxon>Pezizomycotina</taxon>
        <taxon>Dothideomycetes</taxon>
        <taxon>Dothideomycetidae</taxon>
        <taxon>Mycosphaerellales</taxon>
        <taxon>Teratosphaeriaceae</taxon>
        <taxon>Hortaea</taxon>
    </lineage>
</organism>
<sequence length="237" mass="24975">MLSRLIVAFLAAAASVQSSSGSGIQALSQVATVRFSRAFDQQCRWWTANISLQFDDIAGVNPVLGFAPPTPYKHLTYTAFGLGAPAPGSLTIQASSPDNAVFAPYITTGLLTQPAIGIGKDTLSFNMKSIASGCYAATENGALAPAIDCTIRYTGFKAGSEEKVTHDYVYETGAVLDILGVALQSAQVKTTRFPPSFSNLERIEPEVLTAALPAVQGVTVQMAFDDVAYVANVQKAE</sequence>
<evidence type="ECO:0000313" key="2">
    <source>
        <dbReference type="EMBL" id="RMZ10962.1"/>
    </source>
</evidence>
<protein>
    <submittedName>
        <fullName evidence="2">Uncharacterized protein</fullName>
    </submittedName>
</protein>
<reference evidence="2 3" key="1">
    <citation type="journal article" date="2018" name="BMC Genomics">
        <title>Genomic evidence for intraspecific hybridization in a clonal and extremely halotolerant yeast.</title>
        <authorList>
            <person name="Gostincar C."/>
            <person name="Stajich J.E."/>
            <person name="Zupancic J."/>
            <person name="Zalar P."/>
            <person name="Gunde-Cimerman N."/>
        </authorList>
    </citation>
    <scope>NUCLEOTIDE SEQUENCE [LARGE SCALE GENOMIC DNA]</scope>
    <source>
        <strain evidence="2 3">EXF-562</strain>
    </source>
</reference>
<evidence type="ECO:0000313" key="3">
    <source>
        <dbReference type="Proteomes" id="UP000280598"/>
    </source>
</evidence>
<dbReference type="EMBL" id="QWIS01000058">
    <property type="protein sequence ID" value="RMZ10962.1"/>
    <property type="molecule type" value="Genomic_DNA"/>
</dbReference>
<feature type="chain" id="PRO_5018145331" evidence="1">
    <location>
        <begin position="22"/>
        <end position="237"/>
    </location>
</feature>
<dbReference type="Proteomes" id="UP000280598">
    <property type="component" value="Unassembled WGS sequence"/>
</dbReference>
<feature type="signal peptide" evidence="1">
    <location>
        <begin position="1"/>
        <end position="21"/>
    </location>
</feature>
<proteinExistence type="predicted"/>
<accession>A0A3M7HDH7</accession>
<keyword evidence="1" id="KW-0732">Signal</keyword>
<comment type="caution">
    <text evidence="2">The sequence shown here is derived from an EMBL/GenBank/DDBJ whole genome shotgun (WGS) entry which is preliminary data.</text>
</comment>
<name>A0A3M7HDH7_HORWE</name>